<keyword evidence="2" id="KW-1185">Reference proteome</keyword>
<protein>
    <submittedName>
        <fullName evidence="1">Uncharacterized protein</fullName>
    </submittedName>
</protein>
<gene>
    <name evidence="1" type="ORF">AYI69_g5091</name>
</gene>
<proteinExistence type="predicted"/>
<evidence type="ECO:0000313" key="2">
    <source>
        <dbReference type="Proteomes" id="UP000187429"/>
    </source>
</evidence>
<dbReference type="AlphaFoldDB" id="A0A1R1Y923"/>
<name>A0A1R1Y923_9FUNG</name>
<accession>A0A1R1Y923</accession>
<comment type="caution">
    <text evidence="1">The sequence shown here is derived from an EMBL/GenBank/DDBJ whole genome shotgun (WGS) entry which is preliminary data.</text>
</comment>
<evidence type="ECO:0000313" key="1">
    <source>
        <dbReference type="EMBL" id="OMJ23166.1"/>
    </source>
</evidence>
<organism evidence="1 2">
    <name type="scientific">Smittium culicis</name>
    <dbReference type="NCBI Taxonomy" id="133412"/>
    <lineage>
        <taxon>Eukaryota</taxon>
        <taxon>Fungi</taxon>
        <taxon>Fungi incertae sedis</taxon>
        <taxon>Zoopagomycota</taxon>
        <taxon>Kickxellomycotina</taxon>
        <taxon>Harpellomycetes</taxon>
        <taxon>Harpellales</taxon>
        <taxon>Legeriomycetaceae</taxon>
        <taxon>Smittium</taxon>
    </lineage>
</organism>
<sequence>MVLWCRRKVAEASLINQKKKGGEEEEEGKRRRKRSVFACRDHFIEDFVERDFDFGGFVAAENVADEARADIELDHFEASAQDSAVHVRVPQPVLQSFGGQLDVLVEWVFFEH</sequence>
<dbReference type="EMBL" id="LSSM01002083">
    <property type="protein sequence ID" value="OMJ23166.1"/>
    <property type="molecule type" value="Genomic_DNA"/>
</dbReference>
<reference evidence="2" key="1">
    <citation type="submission" date="2017-01" db="EMBL/GenBank/DDBJ databases">
        <authorList>
            <person name="Wang Y."/>
            <person name="White M."/>
            <person name="Kvist S."/>
            <person name="Moncalvo J.-M."/>
        </authorList>
    </citation>
    <scope>NUCLEOTIDE SEQUENCE [LARGE SCALE GENOMIC DNA]</scope>
    <source>
        <strain evidence="2">ID-206-W2</strain>
    </source>
</reference>
<dbReference type="Proteomes" id="UP000187429">
    <property type="component" value="Unassembled WGS sequence"/>
</dbReference>